<proteinExistence type="predicted"/>
<evidence type="ECO:0000313" key="3">
    <source>
        <dbReference type="EMBL" id="CAG7555294.1"/>
    </source>
</evidence>
<keyword evidence="1" id="KW-0175">Coiled coil</keyword>
<reference evidence="3" key="1">
    <citation type="submission" date="2021-05" db="EMBL/GenBank/DDBJ databases">
        <authorList>
            <person name="Khan N."/>
        </authorList>
    </citation>
    <scope>NUCLEOTIDE SEQUENCE</scope>
</reference>
<comment type="caution">
    <text evidence="3">The sequence shown here is derived from an EMBL/GenBank/DDBJ whole genome shotgun (WGS) entry which is preliminary data.</text>
</comment>
<name>A0A8J2NDN1_FUSEQ</name>
<evidence type="ECO:0000256" key="2">
    <source>
        <dbReference type="SAM" id="MobiDB-lite"/>
    </source>
</evidence>
<feature type="region of interest" description="Disordered" evidence="2">
    <location>
        <begin position="561"/>
        <end position="654"/>
    </location>
</feature>
<organism evidence="3 4">
    <name type="scientific">Fusarium equiseti</name>
    <name type="common">Fusarium scirpi</name>
    <dbReference type="NCBI Taxonomy" id="61235"/>
    <lineage>
        <taxon>Eukaryota</taxon>
        <taxon>Fungi</taxon>
        <taxon>Dikarya</taxon>
        <taxon>Ascomycota</taxon>
        <taxon>Pezizomycotina</taxon>
        <taxon>Sordariomycetes</taxon>
        <taxon>Hypocreomycetidae</taxon>
        <taxon>Hypocreales</taxon>
        <taxon>Nectriaceae</taxon>
        <taxon>Fusarium</taxon>
        <taxon>Fusarium incarnatum-equiseti species complex</taxon>
    </lineage>
</organism>
<feature type="compositionally biased region" description="Basic and acidic residues" evidence="2">
    <location>
        <begin position="564"/>
        <end position="609"/>
    </location>
</feature>
<evidence type="ECO:0000313" key="4">
    <source>
        <dbReference type="Proteomes" id="UP000693738"/>
    </source>
</evidence>
<gene>
    <name evidence="3" type="ORF">FEQUK3_LOCUS1009</name>
</gene>
<dbReference type="PANTHER" id="PTHR37538">
    <property type="entry name" value="BTB DOMAIN-CONTAINING PROTEIN"/>
    <property type="match status" value="1"/>
</dbReference>
<feature type="compositionally biased region" description="Basic and acidic residues" evidence="2">
    <location>
        <begin position="638"/>
        <end position="648"/>
    </location>
</feature>
<sequence length="680" mass="77563">MDNCRQDLVSNTHAQHDMVGSVLDHSPKSLRLDLLEEKRKRSLCEEEIRTQRERIAELEGELKSLQRCKPDANVRHNLEQHLAATRAMIGENKARYRKTKELSLSDIGRRILALSNAIRDFGLTNEEISDELPGLESNFGPSVQSWAIKTFGRNIRLCIYSVFNREFRKEGLLRGLVAAAVNELIFEPVFPHIFNVHSQDTNFYRKYIVVRHGTEDLHHADHHVLKELARDKQTAMIEPTANNLADRISKNLEGLLSTKEDQPPQQQDLDGDFDMLYTESDVDTTTLHLRSVLSQALAPKLDLTMHMNRLRFFFFKPNDIWDARNMKLDDPSFRPDESSSIKACISPAIYVAPKREVNRDEAILEFDTRFNTYFLEATEDEVKTLDAGHVIVHFLMTGTYQCLRSTSDALKGRCEEEFRTAVCVYVAAMERKLPGLRDLARQQVAKLGQQLDLLTVISVIEDCGSTSQFAPGTFHPGTVGYLQFRIQSFAKNATATEAKDMLDKLETPQTLSKILLKSLILMKLPTQSKPEDKIDQETDNVSAEKDSVQLAEEAILETENVYQRAKEQAERETREAGERERAEEQRQKMMRDNQEMRELEDMKVRDGKLSHSKRRRLAQLREEEALRAHQATNTEPKQPAEHEPRDEPVAASSALIKHEQLANTAVEVPNGSDSLNGTCM</sequence>
<feature type="coiled-coil region" evidence="1">
    <location>
        <begin position="41"/>
        <end position="68"/>
    </location>
</feature>
<dbReference type="AlphaFoldDB" id="A0A8J2NDN1"/>
<dbReference type="Proteomes" id="UP000693738">
    <property type="component" value="Unassembled WGS sequence"/>
</dbReference>
<accession>A0A8J2NDN1</accession>
<dbReference type="EMBL" id="CAJSTJ010000044">
    <property type="protein sequence ID" value="CAG7555294.1"/>
    <property type="molecule type" value="Genomic_DNA"/>
</dbReference>
<dbReference type="PANTHER" id="PTHR37538:SF4">
    <property type="entry name" value="PITSLRE SERINE_THREONINE-PROTEIN KINASE CDC2L1"/>
    <property type="match status" value="1"/>
</dbReference>
<protein>
    <submittedName>
        <fullName evidence="3">Uncharacterized protein</fullName>
    </submittedName>
</protein>
<evidence type="ECO:0000256" key="1">
    <source>
        <dbReference type="SAM" id="Coils"/>
    </source>
</evidence>